<dbReference type="SUPFAM" id="SSF54001">
    <property type="entry name" value="Cysteine proteinases"/>
    <property type="match status" value="1"/>
</dbReference>
<dbReference type="AlphaFoldDB" id="A0A915EAA8"/>
<keyword evidence="3" id="KW-0378">Hydrolase</keyword>
<evidence type="ECO:0000256" key="3">
    <source>
        <dbReference type="ARBA" id="ARBA00022801"/>
    </source>
</evidence>
<accession>A0A915EAA8</accession>
<name>A0A915EAA8_9BILA</name>
<dbReference type="Gene3D" id="3.40.395.10">
    <property type="entry name" value="Adenoviral Proteinase, Chain A"/>
    <property type="match status" value="1"/>
</dbReference>
<reference evidence="7" key="1">
    <citation type="submission" date="2022-11" db="UniProtKB">
        <authorList>
            <consortium name="WormBaseParasite"/>
        </authorList>
    </citation>
    <scope>IDENTIFICATION</scope>
</reference>
<dbReference type="WBParaSite" id="jg3191">
    <property type="protein sequence ID" value="jg3191"/>
    <property type="gene ID" value="jg3191"/>
</dbReference>
<dbReference type="GO" id="GO:0006508">
    <property type="term" value="P:proteolysis"/>
    <property type="evidence" value="ECO:0007669"/>
    <property type="project" value="UniProtKB-KW"/>
</dbReference>
<keyword evidence="2" id="KW-0645">Protease</keyword>
<evidence type="ECO:0000313" key="7">
    <source>
        <dbReference type="WBParaSite" id="jg3191"/>
    </source>
</evidence>
<evidence type="ECO:0000256" key="1">
    <source>
        <dbReference type="ARBA" id="ARBA00005234"/>
    </source>
</evidence>
<dbReference type="InterPro" id="IPR003653">
    <property type="entry name" value="Peptidase_C48_C"/>
</dbReference>
<keyword evidence="6" id="KW-1185">Reference proteome</keyword>
<organism evidence="6 7">
    <name type="scientific">Ditylenchus dipsaci</name>
    <dbReference type="NCBI Taxonomy" id="166011"/>
    <lineage>
        <taxon>Eukaryota</taxon>
        <taxon>Metazoa</taxon>
        <taxon>Ecdysozoa</taxon>
        <taxon>Nematoda</taxon>
        <taxon>Chromadorea</taxon>
        <taxon>Rhabditida</taxon>
        <taxon>Tylenchina</taxon>
        <taxon>Tylenchomorpha</taxon>
        <taxon>Sphaerularioidea</taxon>
        <taxon>Anguinidae</taxon>
        <taxon>Anguininae</taxon>
        <taxon>Ditylenchus</taxon>
    </lineage>
</organism>
<dbReference type="Proteomes" id="UP000887574">
    <property type="component" value="Unplaced"/>
</dbReference>
<sequence length="167" mass="18868">MNTFEVAILPIHIPSGNVWPLGLSIYERNGVVLYYDSYANHMSDYVHSYIESAINNITAGAHQNPVIIEVSENDLNIQTDGVNCGFHVVLNAESYLLNNGVTFLDHFNIDTERARILEILSGYLPNRNVQYIPRLYEDNDVIDSHPNNVEKPSFLPQLGAKESQEIH</sequence>
<proteinExistence type="inferred from homology"/>
<evidence type="ECO:0000256" key="2">
    <source>
        <dbReference type="ARBA" id="ARBA00022670"/>
    </source>
</evidence>
<feature type="domain" description="Ubiquitin-like protease family profile" evidence="5">
    <location>
        <begin position="6"/>
        <end position="115"/>
    </location>
</feature>
<evidence type="ECO:0000259" key="5">
    <source>
        <dbReference type="Pfam" id="PF02902"/>
    </source>
</evidence>
<evidence type="ECO:0000313" key="6">
    <source>
        <dbReference type="Proteomes" id="UP000887574"/>
    </source>
</evidence>
<feature type="region of interest" description="Disordered" evidence="4">
    <location>
        <begin position="147"/>
        <end position="167"/>
    </location>
</feature>
<evidence type="ECO:0000256" key="4">
    <source>
        <dbReference type="SAM" id="MobiDB-lite"/>
    </source>
</evidence>
<dbReference type="Pfam" id="PF02902">
    <property type="entry name" value="Peptidase_C48"/>
    <property type="match status" value="1"/>
</dbReference>
<protein>
    <submittedName>
        <fullName evidence="7">Ubiquitin-like protease family profile domain-containing protein</fullName>
    </submittedName>
</protein>
<dbReference type="InterPro" id="IPR038765">
    <property type="entry name" value="Papain-like_cys_pep_sf"/>
</dbReference>
<comment type="similarity">
    <text evidence="1">Belongs to the peptidase C48 family.</text>
</comment>
<dbReference type="GO" id="GO:0008234">
    <property type="term" value="F:cysteine-type peptidase activity"/>
    <property type="evidence" value="ECO:0007669"/>
    <property type="project" value="InterPro"/>
</dbReference>